<feature type="region of interest" description="Disordered" evidence="1">
    <location>
        <begin position="1"/>
        <end position="25"/>
    </location>
</feature>
<keyword evidence="3" id="KW-1185">Reference proteome</keyword>
<gene>
    <name evidence="2" type="ORF">OLC1_LOCUS20089</name>
</gene>
<accession>A0AAV1DZA0</accession>
<reference evidence="2" key="1">
    <citation type="submission" date="2023-03" db="EMBL/GenBank/DDBJ databases">
        <authorList>
            <person name="Julca I."/>
        </authorList>
    </citation>
    <scope>NUCLEOTIDE SEQUENCE</scope>
</reference>
<organism evidence="2 3">
    <name type="scientific">Oldenlandia corymbosa var. corymbosa</name>
    <dbReference type="NCBI Taxonomy" id="529605"/>
    <lineage>
        <taxon>Eukaryota</taxon>
        <taxon>Viridiplantae</taxon>
        <taxon>Streptophyta</taxon>
        <taxon>Embryophyta</taxon>
        <taxon>Tracheophyta</taxon>
        <taxon>Spermatophyta</taxon>
        <taxon>Magnoliopsida</taxon>
        <taxon>eudicotyledons</taxon>
        <taxon>Gunneridae</taxon>
        <taxon>Pentapetalae</taxon>
        <taxon>asterids</taxon>
        <taxon>lamiids</taxon>
        <taxon>Gentianales</taxon>
        <taxon>Rubiaceae</taxon>
        <taxon>Rubioideae</taxon>
        <taxon>Spermacoceae</taxon>
        <taxon>Hedyotis-Oldenlandia complex</taxon>
        <taxon>Oldenlandia</taxon>
    </lineage>
</organism>
<name>A0AAV1DZA0_OLDCO</name>
<dbReference type="EMBL" id="OX459124">
    <property type="protein sequence ID" value="CAI9112999.1"/>
    <property type="molecule type" value="Genomic_DNA"/>
</dbReference>
<protein>
    <submittedName>
        <fullName evidence="2">OLC1v1013517C1</fullName>
    </submittedName>
</protein>
<sequence length="108" mass="12453">MSLAKVATAAALADGPQPKKEPNKKEADWKLLIKWLKKRATRRWRQLAQLEQLAQGAKLLNLPKFLYLLVKLTTYQVAHFVEIKIVRSELFEALYIPDQLQVSIIQVE</sequence>
<dbReference type="AlphaFoldDB" id="A0AAV1DZA0"/>
<dbReference type="Proteomes" id="UP001161247">
    <property type="component" value="Chromosome 7"/>
</dbReference>
<evidence type="ECO:0000313" key="2">
    <source>
        <dbReference type="EMBL" id="CAI9112999.1"/>
    </source>
</evidence>
<evidence type="ECO:0000256" key="1">
    <source>
        <dbReference type="SAM" id="MobiDB-lite"/>
    </source>
</evidence>
<proteinExistence type="predicted"/>
<feature type="compositionally biased region" description="Low complexity" evidence="1">
    <location>
        <begin position="1"/>
        <end position="13"/>
    </location>
</feature>
<evidence type="ECO:0000313" key="3">
    <source>
        <dbReference type="Proteomes" id="UP001161247"/>
    </source>
</evidence>